<evidence type="ECO:0000313" key="2">
    <source>
        <dbReference type="Proteomes" id="UP000545386"/>
    </source>
</evidence>
<sequence length="85" mass="9511">MESQDRDVEDFPIGSVVVTPTGKTGVVVAHKGYESKFDPFMRVMIKLDGGDRQDVVQLQPKYLRMLNDDEPRLCVNGQLMLIGVS</sequence>
<protein>
    <recommendedName>
        <fullName evidence="3">KOW domain-containing protein</fullName>
    </recommendedName>
</protein>
<dbReference type="EMBL" id="JACJUU010000001">
    <property type="protein sequence ID" value="MBC2768572.1"/>
    <property type="molecule type" value="Genomic_DNA"/>
</dbReference>
<evidence type="ECO:0000313" key="1">
    <source>
        <dbReference type="EMBL" id="MBC2768572.1"/>
    </source>
</evidence>
<organism evidence="1 2">
    <name type="scientific">Pusillimonas minor</name>
    <dbReference type="NCBI Taxonomy" id="2697024"/>
    <lineage>
        <taxon>Bacteria</taxon>
        <taxon>Pseudomonadati</taxon>
        <taxon>Pseudomonadota</taxon>
        <taxon>Betaproteobacteria</taxon>
        <taxon>Burkholderiales</taxon>
        <taxon>Alcaligenaceae</taxon>
        <taxon>Pusillimonas</taxon>
    </lineage>
</organism>
<gene>
    <name evidence="1" type="ORF">GTU67_01415</name>
</gene>
<dbReference type="Proteomes" id="UP000545386">
    <property type="component" value="Unassembled WGS sequence"/>
</dbReference>
<comment type="caution">
    <text evidence="1">The sequence shown here is derived from an EMBL/GenBank/DDBJ whole genome shotgun (WGS) entry which is preliminary data.</text>
</comment>
<evidence type="ECO:0008006" key="3">
    <source>
        <dbReference type="Google" id="ProtNLM"/>
    </source>
</evidence>
<dbReference type="AlphaFoldDB" id="A0A842HLC5"/>
<keyword evidence="2" id="KW-1185">Reference proteome</keyword>
<reference evidence="1 2" key="1">
    <citation type="submission" date="2020-08" db="EMBL/GenBank/DDBJ databases">
        <title>Paraeoetvoesia sp. YC-7-48 draft genome sequence.</title>
        <authorList>
            <person name="Yao L."/>
        </authorList>
    </citation>
    <scope>NUCLEOTIDE SEQUENCE [LARGE SCALE GENOMIC DNA]</scope>
    <source>
        <strain evidence="2">YC-7-48</strain>
    </source>
</reference>
<proteinExistence type="predicted"/>
<dbReference type="RefSeq" id="WP_185778408.1">
    <property type="nucleotide sequence ID" value="NZ_JACJUU010000001.1"/>
</dbReference>
<name>A0A842HLC5_9BURK</name>
<accession>A0A842HLC5</accession>